<dbReference type="Proteomes" id="UP000189818">
    <property type="component" value="Unassembled WGS sequence"/>
</dbReference>
<dbReference type="EMBL" id="FUYM01000014">
    <property type="protein sequence ID" value="SKC06868.1"/>
    <property type="molecule type" value="Genomic_DNA"/>
</dbReference>
<reference evidence="3" key="1">
    <citation type="submission" date="2017-02" db="EMBL/GenBank/DDBJ databases">
        <authorList>
            <person name="Varghese N."/>
            <person name="Submissions S."/>
        </authorList>
    </citation>
    <scope>NUCLEOTIDE SEQUENCE [LARGE SCALE GENOMIC DNA]</scope>
    <source>
        <strain evidence="3">UM2</strain>
    </source>
</reference>
<gene>
    <name evidence="2" type="ORF">SAMN06295920_11427</name>
</gene>
<evidence type="ECO:0000256" key="1">
    <source>
        <dbReference type="SAM" id="SignalP"/>
    </source>
</evidence>
<evidence type="ECO:0008006" key="4">
    <source>
        <dbReference type="Google" id="ProtNLM"/>
    </source>
</evidence>
<feature type="chain" id="PRO_5012549761" description="DUF3108 domain-containing protein" evidence="1">
    <location>
        <begin position="21"/>
        <end position="93"/>
    </location>
</feature>
<dbReference type="STRING" id="439228.SAMN06295920_11427"/>
<keyword evidence="3" id="KW-1185">Reference proteome</keyword>
<proteinExistence type="predicted"/>
<feature type="signal peptide" evidence="1">
    <location>
        <begin position="1"/>
        <end position="20"/>
    </location>
</feature>
<dbReference type="RefSeq" id="WP_079650513.1">
    <property type="nucleotide sequence ID" value="NZ_FUYM01000014.1"/>
</dbReference>
<organism evidence="2 3">
    <name type="scientific">Rhizorhabdus histidinilytica</name>
    <dbReference type="NCBI Taxonomy" id="439228"/>
    <lineage>
        <taxon>Bacteria</taxon>
        <taxon>Pseudomonadati</taxon>
        <taxon>Pseudomonadota</taxon>
        <taxon>Alphaproteobacteria</taxon>
        <taxon>Sphingomonadales</taxon>
        <taxon>Sphingomonadaceae</taxon>
        <taxon>Rhizorhabdus</taxon>
    </lineage>
</organism>
<dbReference type="OrthoDB" id="7574031at2"/>
<evidence type="ECO:0000313" key="2">
    <source>
        <dbReference type="EMBL" id="SKC06868.1"/>
    </source>
</evidence>
<evidence type="ECO:0000313" key="3">
    <source>
        <dbReference type="Proteomes" id="UP000189818"/>
    </source>
</evidence>
<dbReference type="AlphaFoldDB" id="A0A1T5GEM3"/>
<protein>
    <recommendedName>
        <fullName evidence="4">DUF3108 domain-containing protein</fullName>
    </recommendedName>
</protein>
<keyword evidence="1" id="KW-0732">Signal</keyword>
<name>A0A1T5GEM3_9SPHN</name>
<accession>A0A1T5GEM3</accession>
<sequence length="93" mass="9702">MKTFLTLAILSSVATAPAMAESFTRDGVTYDYSVRTVGPATLISGTIVNSGQSFRLRLRDGRVTGQVGSWPVSFKADTTAVAATGNSPVFAAN</sequence>